<evidence type="ECO:0000313" key="2">
    <source>
        <dbReference type="Proteomes" id="UP000441717"/>
    </source>
</evidence>
<dbReference type="OrthoDB" id="1808072at2"/>
<dbReference type="Proteomes" id="UP000441717">
    <property type="component" value="Unassembled WGS sequence"/>
</dbReference>
<dbReference type="AlphaFoldDB" id="A0A6N7IS67"/>
<comment type="caution">
    <text evidence="1">The sequence shown here is derived from an EMBL/GenBank/DDBJ whole genome shotgun (WGS) entry which is preliminary data.</text>
</comment>
<sequence length="97" mass="11257">MRIVEKPLESFDICAECHFPKAELRFREETVKRDGAVLHLERIPYYHCPRCGEETYDLDVEVFVERAIKEFKEGNVEGRGTIDVGAEFHISSELAVR</sequence>
<proteinExistence type="predicted"/>
<dbReference type="InterPro" id="IPR022453">
    <property type="entry name" value="Znf_MqsA-type"/>
</dbReference>
<name>A0A6N7IS67_9FIRM</name>
<evidence type="ECO:0000313" key="1">
    <source>
        <dbReference type="EMBL" id="MQL52771.1"/>
    </source>
</evidence>
<protein>
    <submittedName>
        <fullName evidence="1">YgiT-type zinc finger protein</fullName>
    </submittedName>
</protein>
<gene>
    <name evidence="1" type="ORF">GFC01_10955</name>
</gene>
<dbReference type="EMBL" id="WHYR01000028">
    <property type="protein sequence ID" value="MQL52771.1"/>
    <property type="molecule type" value="Genomic_DNA"/>
</dbReference>
<dbReference type="Gene3D" id="3.10.20.860">
    <property type="match status" value="1"/>
</dbReference>
<organism evidence="1 2">
    <name type="scientific">Desulfofundulus thermobenzoicus</name>
    <dbReference type="NCBI Taxonomy" id="29376"/>
    <lineage>
        <taxon>Bacteria</taxon>
        <taxon>Bacillati</taxon>
        <taxon>Bacillota</taxon>
        <taxon>Clostridia</taxon>
        <taxon>Eubacteriales</taxon>
        <taxon>Peptococcaceae</taxon>
        <taxon>Desulfofundulus</taxon>
    </lineage>
</organism>
<keyword evidence="2" id="KW-1185">Reference proteome</keyword>
<reference evidence="1 2" key="1">
    <citation type="submission" date="2019-10" db="EMBL/GenBank/DDBJ databases">
        <title>Comparative genomics of sulfur disproportionating microorganisms.</title>
        <authorList>
            <person name="Ward L.M."/>
            <person name="Bertran E."/>
            <person name="Johnston D."/>
        </authorList>
    </citation>
    <scope>NUCLEOTIDE SEQUENCE [LARGE SCALE GENOMIC DNA]</scope>
    <source>
        <strain evidence="1 2">DSM 14055</strain>
    </source>
</reference>
<accession>A0A6N7IS67</accession>
<dbReference type="NCBIfam" id="TIGR03831">
    <property type="entry name" value="YgiT_finger"/>
    <property type="match status" value="1"/>
</dbReference>